<dbReference type="PANTHER" id="PTHR35446:SF2">
    <property type="entry name" value="CARBOXYMUCONOLACTONE DECARBOXYLASE-LIKE DOMAIN-CONTAINING PROTEIN"/>
    <property type="match status" value="1"/>
</dbReference>
<dbReference type="InterPro" id="IPR029032">
    <property type="entry name" value="AhpD-like"/>
</dbReference>
<dbReference type="PANTHER" id="PTHR35446">
    <property type="entry name" value="SI:CH211-175M2.5"/>
    <property type="match status" value="1"/>
</dbReference>
<accession>A0A1V9GCK7</accession>
<dbReference type="Proteomes" id="UP000192276">
    <property type="component" value="Unassembled WGS sequence"/>
</dbReference>
<protein>
    <recommendedName>
        <fullName evidence="3">Carboxymuconolactone decarboxylase family protein</fullName>
    </recommendedName>
</protein>
<dbReference type="STRING" id="550983.A4R26_00425"/>
<keyword evidence="2" id="KW-1185">Reference proteome</keyword>
<evidence type="ECO:0008006" key="3">
    <source>
        <dbReference type="Google" id="ProtNLM"/>
    </source>
</evidence>
<proteinExistence type="predicted"/>
<name>A0A1V9GCK7_9BACT</name>
<sequence>METPFLTPVEKPKGLLGRFLYFYSKKKFGKVMTPLKVMAARMPISFAAFSGKINQLDNKLQLPAETVMLVRQKVAEINVCLFCIDIGRSKTIASSMDQAKFDELHEYETSTRFSEKEKVLLNFVTRLARDRKMERELFEELAKHYDERSICEIIWITATEFYYNIGNIGLNVHSDMFCDIAKMRKRQKAL</sequence>
<organism evidence="1 2">
    <name type="scientific">Niastella populi</name>
    <dbReference type="NCBI Taxonomy" id="550983"/>
    <lineage>
        <taxon>Bacteria</taxon>
        <taxon>Pseudomonadati</taxon>
        <taxon>Bacteroidota</taxon>
        <taxon>Chitinophagia</taxon>
        <taxon>Chitinophagales</taxon>
        <taxon>Chitinophagaceae</taxon>
        <taxon>Niastella</taxon>
    </lineage>
</organism>
<dbReference type="OrthoDB" id="9801997at2"/>
<dbReference type="RefSeq" id="WP_081158514.1">
    <property type="nucleotide sequence ID" value="NZ_LWBP01000001.1"/>
</dbReference>
<dbReference type="SUPFAM" id="SSF69118">
    <property type="entry name" value="AhpD-like"/>
    <property type="match status" value="1"/>
</dbReference>
<comment type="caution">
    <text evidence="1">The sequence shown here is derived from an EMBL/GenBank/DDBJ whole genome shotgun (WGS) entry which is preliminary data.</text>
</comment>
<dbReference type="Gene3D" id="1.20.1290.10">
    <property type="entry name" value="AhpD-like"/>
    <property type="match status" value="1"/>
</dbReference>
<evidence type="ECO:0000313" key="1">
    <source>
        <dbReference type="EMBL" id="OQP68310.1"/>
    </source>
</evidence>
<dbReference type="AlphaFoldDB" id="A0A1V9GCK7"/>
<dbReference type="EMBL" id="LWBP01000001">
    <property type="protein sequence ID" value="OQP68310.1"/>
    <property type="molecule type" value="Genomic_DNA"/>
</dbReference>
<gene>
    <name evidence="1" type="ORF">A4R26_00425</name>
</gene>
<reference evidence="2" key="1">
    <citation type="submission" date="2016-04" db="EMBL/GenBank/DDBJ databases">
        <authorList>
            <person name="Chen L."/>
            <person name="Zhuang W."/>
            <person name="Wang G."/>
        </authorList>
    </citation>
    <scope>NUCLEOTIDE SEQUENCE [LARGE SCALE GENOMIC DNA]</scope>
    <source>
        <strain evidence="2">208</strain>
    </source>
</reference>
<evidence type="ECO:0000313" key="2">
    <source>
        <dbReference type="Proteomes" id="UP000192276"/>
    </source>
</evidence>